<accession>S4XVS9</accession>
<dbReference type="Proteomes" id="UP000014803">
    <property type="component" value="Chromosome"/>
</dbReference>
<dbReference type="EMBL" id="CP003969">
    <property type="protein sequence ID" value="AGP37347.1"/>
    <property type="molecule type" value="Genomic_DNA"/>
</dbReference>
<gene>
    <name evidence="1" type="ORF">SCE1572_24385</name>
</gene>
<dbReference type="KEGG" id="scu:SCE1572_24385"/>
<name>S4XVS9_SORCE</name>
<dbReference type="AlphaFoldDB" id="S4XVS9"/>
<reference evidence="1 2" key="1">
    <citation type="journal article" date="2013" name="Sci. Rep.">
        <title>Extraordinary expansion of a Sorangium cellulosum genome from an alkaline milieu.</title>
        <authorList>
            <person name="Han K."/>
            <person name="Li Z.F."/>
            <person name="Peng R."/>
            <person name="Zhu L.P."/>
            <person name="Zhou T."/>
            <person name="Wang L.G."/>
            <person name="Li S.G."/>
            <person name="Zhang X.B."/>
            <person name="Hu W."/>
            <person name="Wu Z.H."/>
            <person name="Qin N."/>
            <person name="Li Y.Z."/>
        </authorList>
    </citation>
    <scope>NUCLEOTIDE SEQUENCE [LARGE SCALE GENOMIC DNA]</scope>
    <source>
        <strain evidence="1 2">So0157-2</strain>
    </source>
</reference>
<proteinExistence type="predicted"/>
<organism evidence="1 2">
    <name type="scientific">Sorangium cellulosum So0157-2</name>
    <dbReference type="NCBI Taxonomy" id="1254432"/>
    <lineage>
        <taxon>Bacteria</taxon>
        <taxon>Pseudomonadati</taxon>
        <taxon>Myxococcota</taxon>
        <taxon>Polyangia</taxon>
        <taxon>Polyangiales</taxon>
        <taxon>Polyangiaceae</taxon>
        <taxon>Sorangium</taxon>
    </lineage>
</organism>
<evidence type="ECO:0000313" key="1">
    <source>
        <dbReference type="EMBL" id="AGP37347.1"/>
    </source>
</evidence>
<evidence type="ECO:0000313" key="2">
    <source>
        <dbReference type="Proteomes" id="UP000014803"/>
    </source>
</evidence>
<protein>
    <submittedName>
        <fullName evidence="1">Uncharacterized protein</fullName>
    </submittedName>
</protein>
<sequence>MRSAVASAAAICPAPILPRLTVSFEHAIVKAPLTASPLAPEATSVSTASTAGSAPHPAAASVAVKHTTAWARESALRIARADAGRLE</sequence>
<dbReference type="HOGENOM" id="CLU_2481657_0_0_7"/>